<name>A0AA38GKQ9_TAXCH</name>
<evidence type="ECO:0000256" key="1">
    <source>
        <dbReference type="ARBA" id="ARBA00022723"/>
    </source>
</evidence>
<gene>
    <name evidence="4" type="ORF">KI387_004459</name>
</gene>
<feature type="non-terminal residue" evidence="4">
    <location>
        <position position="1"/>
    </location>
</feature>
<keyword evidence="5" id="KW-1185">Reference proteome</keyword>
<dbReference type="InterPro" id="IPR044861">
    <property type="entry name" value="IPNS-like_FE2OG_OXY"/>
</dbReference>
<keyword evidence="2" id="KW-0408">Iron</keyword>
<evidence type="ECO:0000256" key="2">
    <source>
        <dbReference type="ARBA" id="ARBA00023004"/>
    </source>
</evidence>
<accession>A0AA38GKQ9</accession>
<dbReference type="InterPro" id="IPR050295">
    <property type="entry name" value="Plant_2OG-oxidoreductases"/>
</dbReference>
<evidence type="ECO:0000313" key="5">
    <source>
        <dbReference type="Proteomes" id="UP000824469"/>
    </source>
</evidence>
<dbReference type="PROSITE" id="PS51471">
    <property type="entry name" value="FE2OG_OXY"/>
    <property type="match status" value="1"/>
</dbReference>
<feature type="domain" description="Fe2OG dioxygenase" evidence="3">
    <location>
        <begin position="118"/>
        <end position="195"/>
    </location>
</feature>
<protein>
    <recommendedName>
        <fullName evidence="3">Fe2OG dioxygenase domain-containing protein</fullName>
    </recommendedName>
</protein>
<dbReference type="EMBL" id="JAHRHJ020000002">
    <property type="protein sequence ID" value="KAH9324281.1"/>
    <property type="molecule type" value="Genomic_DNA"/>
</dbReference>
<dbReference type="GO" id="GO:0046872">
    <property type="term" value="F:metal ion binding"/>
    <property type="evidence" value="ECO:0007669"/>
    <property type="project" value="UniProtKB-KW"/>
</dbReference>
<dbReference type="InterPro" id="IPR027443">
    <property type="entry name" value="IPNS-like_sf"/>
</dbReference>
<comment type="caution">
    <text evidence="4">The sequence shown here is derived from an EMBL/GenBank/DDBJ whole genome shotgun (WGS) entry which is preliminary data.</text>
</comment>
<reference evidence="4 5" key="1">
    <citation type="journal article" date="2021" name="Nat. Plants">
        <title>The Taxus genome provides insights into paclitaxel biosynthesis.</title>
        <authorList>
            <person name="Xiong X."/>
            <person name="Gou J."/>
            <person name="Liao Q."/>
            <person name="Li Y."/>
            <person name="Zhou Q."/>
            <person name="Bi G."/>
            <person name="Li C."/>
            <person name="Du R."/>
            <person name="Wang X."/>
            <person name="Sun T."/>
            <person name="Guo L."/>
            <person name="Liang H."/>
            <person name="Lu P."/>
            <person name="Wu Y."/>
            <person name="Zhang Z."/>
            <person name="Ro D.K."/>
            <person name="Shang Y."/>
            <person name="Huang S."/>
            <person name="Yan J."/>
        </authorList>
    </citation>
    <scope>NUCLEOTIDE SEQUENCE [LARGE SCALE GENOMIC DNA]</scope>
    <source>
        <strain evidence="4">Ta-2019</strain>
    </source>
</reference>
<keyword evidence="1" id="KW-0479">Metal-binding</keyword>
<dbReference type="SUPFAM" id="SSF51197">
    <property type="entry name" value="Clavaminate synthase-like"/>
    <property type="match status" value="1"/>
</dbReference>
<dbReference type="Pfam" id="PF03171">
    <property type="entry name" value="2OG-FeII_Oxy"/>
    <property type="match status" value="1"/>
</dbReference>
<evidence type="ECO:0000313" key="4">
    <source>
        <dbReference type="EMBL" id="KAH9324281.1"/>
    </source>
</evidence>
<evidence type="ECO:0000259" key="3">
    <source>
        <dbReference type="PROSITE" id="PS51471"/>
    </source>
</evidence>
<dbReference type="Proteomes" id="UP000824469">
    <property type="component" value="Unassembled WGS sequence"/>
</dbReference>
<dbReference type="InterPro" id="IPR005123">
    <property type="entry name" value="Oxoglu/Fe-dep_dioxygenase_dom"/>
</dbReference>
<feature type="non-terminal residue" evidence="4">
    <location>
        <position position="195"/>
    </location>
</feature>
<dbReference type="PANTHER" id="PTHR47991">
    <property type="entry name" value="OXOGLUTARATE/IRON-DEPENDENT DIOXYGENASE"/>
    <property type="match status" value="1"/>
</dbReference>
<proteinExistence type="predicted"/>
<dbReference type="AlphaFoldDB" id="A0AA38GKQ9"/>
<dbReference type="Gene3D" id="2.60.120.330">
    <property type="entry name" value="B-lactam Antibiotic, Isopenicillin N Synthase, Chain"/>
    <property type="match status" value="1"/>
</dbReference>
<organism evidence="4 5">
    <name type="scientific">Taxus chinensis</name>
    <name type="common">Chinese yew</name>
    <name type="synonym">Taxus wallichiana var. chinensis</name>
    <dbReference type="NCBI Taxonomy" id="29808"/>
    <lineage>
        <taxon>Eukaryota</taxon>
        <taxon>Viridiplantae</taxon>
        <taxon>Streptophyta</taxon>
        <taxon>Embryophyta</taxon>
        <taxon>Tracheophyta</taxon>
        <taxon>Spermatophyta</taxon>
        <taxon>Pinopsida</taxon>
        <taxon>Pinidae</taxon>
        <taxon>Conifers II</taxon>
        <taxon>Cupressales</taxon>
        <taxon>Taxaceae</taxon>
        <taxon>Taxus</taxon>
    </lineage>
</organism>
<sequence>KMLSIATGQVEAHLMSHGFNHLQVKEKYIFPPHQRPQISEVSHYDNILVVDFKDLEGSLRKRLVDRIKNSSDVDGFFQVKEVTGKYAKDIRALVLRLLVVISEALGQDFDYLNKTFDKHKQVMNINYYPPCPNPNLTFGVAPHSDPSGIIVLMQGDVSGLKVLKHGKRVTVEPIPNAFVVNLVDQLEVNHIFPTP</sequence>